<evidence type="ECO:0000313" key="2">
    <source>
        <dbReference type="Proteomes" id="UP000799640"/>
    </source>
</evidence>
<evidence type="ECO:0000313" key="1">
    <source>
        <dbReference type="EMBL" id="KAF2399609.1"/>
    </source>
</evidence>
<gene>
    <name evidence="1" type="ORF">EJ06DRAFT_60010</name>
</gene>
<dbReference type="AlphaFoldDB" id="A0A6G1HUW0"/>
<dbReference type="Proteomes" id="UP000799640">
    <property type="component" value="Unassembled WGS sequence"/>
</dbReference>
<organism evidence="1 2">
    <name type="scientific">Trichodelitschia bisporula</name>
    <dbReference type="NCBI Taxonomy" id="703511"/>
    <lineage>
        <taxon>Eukaryota</taxon>
        <taxon>Fungi</taxon>
        <taxon>Dikarya</taxon>
        <taxon>Ascomycota</taxon>
        <taxon>Pezizomycotina</taxon>
        <taxon>Dothideomycetes</taxon>
        <taxon>Dothideomycetes incertae sedis</taxon>
        <taxon>Phaeotrichales</taxon>
        <taxon>Phaeotrichaceae</taxon>
        <taxon>Trichodelitschia</taxon>
    </lineage>
</organism>
<name>A0A6G1HUW0_9PEZI</name>
<reference evidence="1" key="1">
    <citation type="journal article" date="2020" name="Stud. Mycol.">
        <title>101 Dothideomycetes genomes: a test case for predicting lifestyles and emergence of pathogens.</title>
        <authorList>
            <person name="Haridas S."/>
            <person name="Albert R."/>
            <person name="Binder M."/>
            <person name="Bloem J."/>
            <person name="Labutti K."/>
            <person name="Salamov A."/>
            <person name="Andreopoulos B."/>
            <person name="Baker S."/>
            <person name="Barry K."/>
            <person name="Bills G."/>
            <person name="Bluhm B."/>
            <person name="Cannon C."/>
            <person name="Castanera R."/>
            <person name="Culley D."/>
            <person name="Daum C."/>
            <person name="Ezra D."/>
            <person name="Gonzalez J."/>
            <person name="Henrissat B."/>
            <person name="Kuo A."/>
            <person name="Liang C."/>
            <person name="Lipzen A."/>
            <person name="Lutzoni F."/>
            <person name="Magnuson J."/>
            <person name="Mondo S."/>
            <person name="Nolan M."/>
            <person name="Ohm R."/>
            <person name="Pangilinan J."/>
            <person name="Park H.-J."/>
            <person name="Ramirez L."/>
            <person name="Alfaro M."/>
            <person name="Sun H."/>
            <person name="Tritt A."/>
            <person name="Yoshinaga Y."/>
            <person name="Zwiers L.-H."/>
            <person name="Turgeon B."/>
            <person name="Goodwin S."/>
            <person name="Spatafora J."/>
            <person name="Crous P."/>
            <person name="Grigoriev I."/>
        </authorList>
    </citation>
    <scope>NUCLEOTIDE SEQUENCE</scope>
    <source>
        <strain evidence="1">CBS 262.69</strain>
    </source>
</reference>
<protein>
    <submittedName>
        <fullName evidence="1">Uncharacterized protein</fullName>
    </submittedName>
</protein>
<accession>A0A6G1HUW0</accession>
<proteinExistence type="predicted"/>
<sequence>MQRGEVEEVRLLRDVTKAKTGGLGTTETSGGQLPDLTSRQKLARLASIITIHAIIRTSSLVPRVNRYSGLHQQLHDQHLSRAGHHPPHYTTHCRPTPLNARHQPATARKIAHNIRQWALILPENCYFALNLNQNQMMGRADQQSGPQMLPGNQCRTTIVHRARGQVVAAMRTMAFTMHRIGRTGVWPPLLVSWSVEKHLWTLGNSFGRPGPS</sequence>
<dbReference type="EMBL" id="ML996697">
    <property type="protein sequence ID" value="KAF2399609.1"/>
    <property type="molecule type" value="Genomic_DNA"/>
</dbReference>
<keyword evidence="2" id="KW-1185">Reference proteome</keyword>